<keyword evidence="4" id="KW-1185">Reference proteome</keyword>
<proteinExistence type="inferred from homology"/>
<dbReference type="OrthoDB" id="9804264at2"/>
<organism evidence="3 4">
    <name type="scientific">Actinoplanes utahensis</name>
    <dbReference type="NCBI Taxonomy" id="1869"/>
    <lineage>
        <taxon>Bacteria</taxon>
        <taxon>Bacillati</taxon>
        <taxon>Actinomycetota</taxon>
        <taxon>Actinomycetes</taxon>
        <taxon>Micromonosporales</taxon>
        <taxon>Micromonosporaceae</taxon>
        <taxon>Actinoplanes</taxon>
    </lineage>
</organism>
<dbReference type="PANTHER" id="PTHR30244:SF34">
    <property type="entry name" value="DTDP-4-AMINO-4,6-DIDEOXYGALACTOSE TRANSAMINASE"/>
    <property type="match status" value="1"/>
</dbReference>
<dbReference type="EMBL" id="JRTT01000039">
    <property type="protein sequence ID" value="KHD74656.1"/>
    <property type="molecule type" value="Genomic_DNA"/>
</dbReference>
<dbReference type="SUPFAM" id="SSF53383">
    <property type="entry name" value="PLP-dependent transferases"/>
    <property type="match status" value="1"/>
</dbReference>
<gene>
    <name evidence="3" type="ORF">MB27_27595</name>
</gene>
<dbReference type="InterPro" id="IPR015424">
    <property type="entry name" value="PyrdxlP-dep_Trfase"/>
</dbReference>
<evidence type="ECO:0000256" key="1">
    <source>
        <dbReference type="ARBA" id="ARBA00001933"/>
    </source>
</evidence>
<dbReference type="InterPro" id="IPR015422">
    <property type="entry name" value="PyrdxlP-dep_Trfase_small"/>
</dbReference>
<dbReference type="GO" id="GO:0008483">
    <property type="term" value="F:transaminase activity"/>
    <property type="evidence" value="ECO:0007669"/>
    <property type="project" value="TreeGrafter"/>
</dbReference>
<protein>
    <recommendedName>
        <fullName evidence="5">DegT/DnrJ/EryC1/StrS aminotransferase</fullName>
    </recommendedName>
</protein>
<dbReference type="AlphaFoldDB" id="A0A0A6UGS5"/>
<dbReference type="Proteomes" id="UP000054537">
    <property type="component" value="Unassembled WGS sequence"/>
</dbReference>
<evidence type="ECO:0000313" key="4">
    <source>
        <dbReference type="Proteomes" id="UP000054537"/>
    </source>
</evidence>
<dbReference type="PANTHER" id="PTHR30244">
    <property type="entry name" value="TRANSAMINASE"/>
    <property type="match status" value="1"/>
</dbReference>
<dbReference type="GO" id="GO:0030170">
    <property type="term" value="F:pyridoxal phosphate binding"/>
    <property type="evidence" value="ECO:0007669"/>
    <property type="project" value="TreeGrafter"/>
</dbReference>
<dbReference type="Gene3D" id="3.90.1150.10">
    <property type="entry name" value="Aspartate Aminotransferase, domain 1"/>
    <property type="match status" value="1"/>
</dbReference>
<dbReference type="eggNOG" id="COG0399">
    <property type="taxonomic scope" value="Bacteria"/>
</dbReference>
<comment type="similarity">
    <text evidence="2">Belongs to the DegT/DnrJ/EryC1 family.</text>
</comment>
<dbReference type="GO" id="GO:0000271">
    <property type="term" value="P:polysaccharide biosynthetic process"/>
    <property type="evidence" value="ECO:0007669"/>
    <property type="project" value="TreeGrafter"/>
</dbReference>
<evidence type="ECO:0008006" key="5">
    <source>
        <dbReference type="Google" id="ProtNLM"/>
    </source>
</evidence>
<dbReference type="Gene3D" id="3.40.640.10">
    <property type="entry name" value="Type I PLP-dependent aspartate aminotransferase-like (Major domain)"/>
    <property type="match status" value="1"/>
</dbReference>
<comment type="caution">
    <text evidence="3">The sequence shown here is derived from an EMBL/GenBank/DDBJ whole genome shotgun (WGS) entry which is preliminary data.</text>
</comment>
<comment type="cofactor">
    <cofactor evidence="1">
        <name>pyridoxal 5'-phosphate</name>
        <dbReference type="ChEBI" id="CHEBI:597326"/>
    </cofactor>
</comment>
<dbReference type="RefSeq" id="WP_043529066.1">
    <property type="nucleotide sequence ID" value="NZ_BAABKU010000010.1"/>
</dbReference>
<dbReference type="STRING" id="1869.MB27_27595"/>
<keyword evidence="2" id="KW-0663">Pyridoxal phosphate</keyword>
<sequence>MSTVLHYYRGRVALHAILEGLHARPGDEVVVQAYTCAAVVEPLLRMGLRPVYADIDPATFGPDPAAVRAAVGPRTRAVIVQHTFGIRAAVPAVGVPVIEDCAHTVPGTIDSSGSAAAFYSFEWGKPVVAGLGGTAVVHDPGLAAAMSEGYGRYTTPPARREMITEAEYAAFRLVSGAGVLWRMRALYRRLAGMGVVTGSYATDPWGGPEYGWRMSRGTRMRLPSRIAAGRAGLGRRRRVANAYRQALGVDLPGVPHRFPVAVADKQRALRDAAAAGLELGDWFATPVHPLAGADLAGAGYRAGSCPRAEWAAAHVVTCPVRASTRPETVARAAAVLARLEPVVSHA</sequence>
<accession>A0A0A6UGS5</accession>
<reference evidence="3 4" key="1">
    <citation type="submission" date="2014-10" db="EMBL/GenBank/DDBJ databases">
        <title>Draft genome sequence of Actinoplanes utahensis NRRL 12052.</title>
        <authorList>
            <person name="Velasco-Bucheli B."/>
            <person name="del Cerro C."/>
            <person name="Hormigo D."/>
            <person name="Garcia J.L."/>
            <person name="Acebal C."/>
            <person name="Arroyo M."/>
            <person name="de la Mata I."/>
        </authorList>
    </citation>
    <scope>NUCLEOTIDE SEQUENCE [LARGE SCALE GENOMIC DNA]</scope>
    <source>
        <strain evidence="3 4">NRRL 12052</strain>
    </source>
</reference>
<dbReference type="InterPro" id="IPR015421">
    <property type="entry name" value="PyrdxlP-dep_Trfase_major"/>
</dbReference>
<dbReference type="InterPro" id="IPR000653">
    <property type="entry name" value="DegT/StrS_aminotransferase"/>
</dbReference>
<evidence type="ECO:0000313" key="3">
    <source>
        <dbReference type="EMBL" id="KHD74656.1"/>
    </source>
</evidence>
<name>A0A0A6UGS5_ACTUT</name>
<dbReference type="Pfam" id="PF01041">
    <property type="entry name" value="DegT_DnrJ_EryC1"/>
    <property type="match status" value="1"/>
</dbReference>
<evidence type="ECO:0000256" key="2">
    <source>
        <dbReference type="RuleBase" id="RU004508"/>
    </source>
</evidence>